<evidence type="ECO:0000256" key="3">
    <source>
        <dbReference type="ARBA" id="ARBA00023163"/>
    </source>
</evidence>
<evidence type="ECO:0000313" key="6">
    <source>
        <dbReference type="Proteomes" id="UP000239485"/>
    </source>
</evidence>
<dbReference type="SMART" id="SM00895">
    <property type="entry name" value="FCD"/>
    <property type="match status" value="1"/>
</dbReference>
<dbReference type="InterPro" id="IPR036390">
    <property type="entry name" value="WH_DNA-bd_sf"/>
</dbReference>
<dbReference type="RefSeq" id="WP_104433721.1">
    <property type="nucleotide sequence ID" value="NZ_PTJD01000010.1"/>
</dbReference>
<evidence type="ECO:0000256" key="2">
    <source>
        <dbReference type="ARBA" id="ARBA00023125"/>
    </source>
</evidence>
<evidence type="ECO:0000313" key="5">
    <source>
        <dbReference type="EMBL" id="PPK93456.1"/>
    </source>
</evidence>
<keyword evidence="3" id="KW-0804">Transcription</keyword>
<dbReference type="SMART" id="SM00345">
    <property type="entry name" value="HTH_GNTR"/>
    <property type="match status" value="1"/>
</dbReference>
<name>A0A2S6IGZ8_9ACTN</name>
<dbReference type="InterPro" id="IPR000524">
    <property type="entry name" value="Tscrpt_reg_HTH_GntR"/>
</dbReference>
<sequence length="235" mass="24720">MRTHEAVLRRIEADLARGELRIGGRLPPERTLAEQLGVSRASVREAIRVLEAMGVVRSSVGSGPEAGTVVVGDPAAPLSAALRLHLGTRALPIHDLVEARVLLETWAVATAAEAPERAAADLARAEELLVAMDDEALPPERFHYLDAEFHVALAAAAGNVLVTAVMVALREAVHGYVMAAVPALPDWPGTARRLRGEHRELVRAVRAGEAGPAASAVRAHIEGFTAEAGLVVVPG</sequence>
<keyword evidence="5" id="KW-0670">Pyruvate</keyword>
<dbReference type="SUPFAM" id="SSF48008">
    <property type="entry name" value="GntR ligand-binding domain-like"/>
    <property type="match status" value="1"/>
</dbReference>
<dbReference type="Proteomes" id="UP000239485">
    <property type="component" value="Unassembled WGS sequence"/>
</dbReference>
<dbReference type="EMBL" id="PTJD01000010">
    <property type="protein sequence ID" value="PPK93456.1"/>
    <property type="molecule type" value="Genomic_DNA"/>
</dbReference>
<dbReference type="Gene3D" id="1.10.10.10">
    <property type="entry name" value="Winged helix-like DNA-binding domain superfamily/Winged helix DNA-binding domain"/>
    <property type="match status" value="1"/>
</dbReference>
<organism evidence="5 6">
    <name type="scientific">Kineococcus xinjiangensis</name>
    <dbReference type="NCBI Taxonomy" id="512762"/>
    <lineage>
        <taxon>Bacteria</taxon>
        <taxon>Bacillati</taxon>
        <taxon>Actinomycetota</taxon>
        <taxon>Actinomycetes</taxon>
        <taxon>Kineosporiales</taxon>
        <taxon>Kineosporiaceae</taxon>
        <taxon>Kineococcus</taxon>
    </lineage>
</organism>
<dbReference type="SUPFAM" id="SSF46785">
    <property type="entry name" value="Winged helix' DNA-binding domain"/>
    <property type="match status" value="1"/>
</dbReference>
<dbReference type="PANTHER" id="PTHR43537">
    <property type="entry name" value="TRANSCRIPTIONAL REGULATOR, GNTR FAMILY"/>
    <property type="match status" value="1"/>
</dbReference>
<dbReference type="InterPro" id="IPR011711">
    <property type="entry name" value="GntR_C"/>
</dbReference>
<keyword evidence="6" id="KW-1185">Reference proteome</keyword>
<accession>A0A2S6IGZ8</accession>
<dbReference type="PANTHER" id="PTHR43537:SF5">
    <property type="entry name" value="UXU OPERON TRANSCRIPTIONAL REGULATOR"/>
    <property type="match status" value="1"/>
</dbReference>
<comment type="caution">
    <text evidence="5">The sequence shown here is derived from an EMBL/GenBank/DDBJ whole genome shotgun (WGS) entry which is preliminary data.</text>
</comment>
<dbReference type="Pfam" id="PF07729">
    <property type="entry name" value="FCD"/>
    <property type="match status" value="1"/>
</dbReference>
<keyword evidence="1" id="KW-0805">Transcription regulation</keyword>
<dbReference type="GO" id="GO:0003677">
    <property type="term" value="F:DNA binding"/>
    <property type="evidence" value="ECO:0007669"/>
    <property type="project" value="UniProtKB-KW"/>
</dbReference>
<dbReference type="PRINTS" id="PR00035">
    <property type="entry name" value="HTHGNTR"/>
</dbReference>
<dbReference type="InterPro" id="IPR036388">
    <property type="entry name" value="WH-like_DNA-bd_sf"/>
</dbReference>
<reference evidence="5 6" key="1">
    <citation type="submission" date="2018-02" db="EMBL/GenBank/DDBJ databases">
        <title>Genomic Encyclopedia of Archaeal and Bacterial Type Strains, Phase II (KMG-II): from individual species to whole genera.</title>
        <authorList>
            <person name="Goeker M."/>
        </authorList>
    </citation>
    <scope>NUCLEOTIDE SEQUENCE [LARGE SCALE GENOMIC DNA]</scope>
    <source>
        <strain evidence="5 6">DSM 22857</strain>
    </source>
</reference>
<feature type="domain" description="HTH gntR-type" evidence="4">
    <location>
        <begin position="1"/>
        <end position="73"/>
    </location>
</feature>
<dbReference type="GO" id="GO:0003700">
    <property type="term" value="F:DNA-binding transcription factor activity"/>
    <property type="evidence" value="ECO:0007669"/>
    <property type="project" value="InterPro"/>
</dbReference>
<gene>
    <name evidence="5" type="ORF">CLV92_11084</name>
</gene>
<evidence type="ECO:0000256" key="1">
    <source>
        <dbReference type="ARBA" id="ARBA00023015"/>
    </source>
</evidence>
<proteinExistence type="predicted"/>
<protein>
    <submittedName>
        <fullName evidence="5">GntR family transcriptional repressor for pyruvate dehydrogenase complex</fullName>
    </submittedName>
</protein>
<evidence type="ECO:0000259" key="4">
    <source>
        <dbReference type="PROSITE" id="PS50949"/>
    </source>
</evidence>
<dbReference type="AlphaFoldDB" id="A0A2S6IGZ8"/>
<dbReference type="OrthoDB" id="7989071at2"/>
<dbReference type="Pfam" id="PF00392">
    <property type="entry name" value="GntR"/>
    <property type="match status" value="1"/>
</dbReference>
<dbReference type="Gene3D" id="1.20.120.530">
    <property type="entry name" value="GntR ligand-binding domain-like"/>
    <property type="match status" value="1"/>
</dbReference>
<dbReference type="PROSITE" id="PS50949">
    <property type="entry name" value="HTH_GNTR"/>
    <property type="match status" value="1"/>
</dbReference>
<keyword evidence="2" id="KW-0238">DNA-binding</keyword>
<dbReference type="CDD" id="cd07377">
    <property type="entry name" value="WHTH_GntR"/>
    <property type="match status" value="1"/>
</dbReference>
<dbReference type="InterPro" id="IPR008920">
    <property type="entry name" value="TF_FadR/GntR_C"/>
</dbReference>